<dbReference type="AlphaFoldDB" id="W1PYQ2"/>
<dbReference type="Proteomes" id="UP000017836">
    <property type="component" value="Unassembled WGS sequence"/>
</dbReference>
<evidence type="ECO:0000313" key="3">
    <source>
        <dbReference type="Proteomes" id="UP000017836"/>
    </source>
</evidence>
<dbReference type="Gramene" id="ERN13204">
    <property type="protein sequence ID" value="ERN13204"/>
    <property type="gene ID" value="AMTR_s00040p00220470"/>
</dbReference>
<dbReference type="EMBL" id="KI392591">
    <property type="protein sequence ID" value="ERN13204.1"/>
    <property type="molecule type" value="Genomic_DNA"/>
</dbReference>
<dbReference type="Pfam" id="PF22936">
    <property type="entry name" value="Pol_BBD"/>
    <property type="match status" value="1"/>
</dbReference>
<evidence type="ECO:0000259" key="1">
    <source>
        <dbReference type="Pfam" id="PF22936"/>
    </source>
</evidence>
<accession>W1PYQ2</accession>
<keyword evidence="3" id="KW-1185">Reference proteome</keyword>
<organism evidence="2 3">
    <name type="scientific">Amborella trichopoda</name>
    <dbReference type="NCBI Taxonomy" id="13333"/>
    <lineage>
        <taxon>Eukaryota</taxon>
        <taxon>Viridiplantae</taxon>
        <taxon>Streptophyta</taxon>
        <taxon>Embryophyta</taxon>
        <taxon>Tracheophyta</taxon>
        <taxon>Spermatophyta</taxon>
        <taxon>Magnoliopsida</taxon>
        <taxon>Amborellales</taxon>
        <taxon>Amborellaceae</taxon>
        <taxon>Amborella</taxon>
    </lineage>
</organism>
<dbReference type="InterPro" id="IPR054722">
    <property type="entry name" value="PolX-like_BBD"/>
</dbReference>
<reference evidence="3" key="1">
    <citation type="journal article" date="2013" name="Science">
        <title>The Amborella genome and the evolution of flowering plants.</title>
        <authorList>
            <consortium name="Amborella Genome Project"/>
        </authorList>
    </citation>
    <scope>NUCLEOTIDE SEQUENCE [LARGE SCALE GENOMIC DNA]</scope>
</reference>
<name>W1PYQ2_AMBTC</name>
<dbReference type="HOGENOM" id="CLU_182506_0_0_1"/>
<feature type="domain" description="Retrovirus-related Pol polyprotein from transposon TNT 1-94-like beta-barrel" evidence="1">
    <location>
        <begin position="1"/>
        <end position="70"/>
    </location>
</feature>
<evidence type="ECO:0000313" key="2">
    <source>
        <dbReference type="EMBL" id="ERN13204.1"/>
    </source>
</evidence>
<sequence length="98" mass="11073">MTGDNGKFLNLTEYKGGKIMVTANNTKLPITHVRKAICMPQLSIREAQLQDVYHVPGMKKNLLSVSQLIEISDFFVFGPDEIKAYRSKKFPDLLIMEG</sequence>
<proteinExistence type="predicted"/>
<gene>
    <name evidence="2" type="ORF">AMTR_s00040p00220470</name>
</gene>
<protein>
    <recommendedName>
        <fullName evidence="1">Retrovirus-related Pol polyprotein from transposon TNT 1-94-like beta-barrel domain-containing protein</fullName>
    </recommendedName>
</protein>